<keyword evidence="3" id="KW-0547">Nucleotide-binding</keyword>
<keyword evidence="7" id="KW-0464">Manganese</keyword>
<dbReference type="PANTHER" id="PTHR47917">
    <property type="match status" value="1"/>
</dbReference>
<dbReference type="NCBIfam" id="TIGR01916">
    <property type="entry name" value="F420_cofE"/>
    <property type="match status" value="1"/>
</dbReference>
<keyword evidence="2" id="KW-0479">Metal-binding</keyword>
<proteinExistence type="predicted"/>
<dbReference type="Gene3D" id="3.90.1660.10">
    <property type="entry name" value="CofE-like domain"/>
    <property type="match status" value="1"/>
</dbReference>
<keyword evidence="5" id="KW-0630">Potassium</keyword>
<reference evidence="9 10" key="1">
    <citation type="submission" date="2024-06" db="EMBL/GenBank/DDBJ databases">
        <authorList>
            <person name="Tuo L."/>
        </authorList>
    </citation>
    <scope>NUCLEOTIDE SEQUENCE [LARGE SCALE GENOMIC DNA]</scope>
    <source>
        <strain evidence="9 10">ZMM04-5</strain>
    </source>
</reference>
<dbReference type="RefSeq" id="WP_367724994.1">
    <property type="nucleotide sequence ID" value="NZ_JBFOCI010000005.1"/>
</dbReference>
<evidence type="ECO:0000256" key="3">
    <source>
        <dbReference type="ARBA" id="ARBA00022741"/>
    </source>
</evidence>
<evidence type="ECO:0000259" key="8">
    <source>
        <dbReference type="Pfam" id="PF01996"/>
    </source>
</evidence>
<sequence length="254" mass="26334">MQPVSLHALAGIPLIEPGDDLATIIGAALRDNGLALADGDILVLAQKIVSKAEGRYVNLDDVTPSARARELAAELGKDPRHVEVVLGESDELVKVGQHVIVAAHKLGLVMANAGIDESNISHGEGGGRVLLLPRDPDGSAAALKARLDAAHGVSVGVVINDSFGRPWRNGVVGVAIGAAGIPSLVDRVGAVDLFGRELKVTEIATADELASAASLLMGQAAEAMPAALIRGFRSTAPERPAAALIRDRKRDMFR</sequence>
<gene>
    <name evidence="9" type="primary">cofE</name>
    <name evidence="9" type="ORF">ABUE31_17630</name>
</gene>
<evidence type="ECO:0000256" key="6">
    <source>
        <dbReference type="ARBA" id="ARBA00023134"/>
    </source>
</evidence>
<dbReference type="PANTHER" id="PTHR47917:SF1">
    <property type="entry name" value="COENZYME F420:L-GLUTAMATE LIGASE"/>
    <property type="match status" value="1"/>
</dbReference>
<evidence type="ECO:0000256" key="2">
    <source>
        <dbReference type="ARBA" id="ARBA00022723"/>
    </source>
</evidence>
<keyword evidence="10" id="KW-1185">Reference proteome</keyword>
<feature type="domain" description="Coenzyme F420:L-glutamate ligase-like" evidence="8">
    <location>
        <begin position="12"/>
        <end position="231"/>
    </location>
</feature>
<dbReference type="EMBL" id="JBFOCI010000005">
    <property type="protein sequence ID" value="MEW9807813.1"/>
    <property type="molecule type" value="Genomic_DNA"/>
</dbReference>
<protein>
    <submittedName>
        <fullName evidence="9">Coenzyme F420-0:L-glutamate ligase</fullName>
        <ecNumber evidence="9">6.3.2.31</ecNumber>
    </submittedName>
</protein>
<dbReference type="EC" id="6.3.2.31" evidence="9"/>
<comment type="caution">
    <text evidence="9">The sequence shown here is derived from an EMBL/GenBank/DDBJ whole genome shotgun (WGS) entry which is preliminary data.</text>
</comment>
<dbReference type="InterPro" id="IPR002847">
    <property type="entry name" value="F420-0_gamma-glut_ligase-dom"/>
</dbReference>
<dbReference type="Pfam" id="PF01996">
    <property type="entry name" value="F420_ligase"/>
    <property type="match status" value="1"/>
</dbReference>
<name>A0ABV3R4X1_9HYPH</name>
<keyword evidence="4" id="KW-0460">Magnesium</keyword>
<evidence type="ECO:0000256" key="7">
    <source>
        <dbReference type="ARBA" id="ARBA00023211"/>
    </source>
</evidence>
<dbReference type="GO" id="GO:0052618">
    <property type="term" value="F:coenzyme F420-0:L-glutamate ligase activity"/>
    <property type="evidence" value="ECO:0007669"/>
    <property type="project" value="UniProtKB-EC"/>
</dbReference>
<evidence type="ECO:0000313" key="9">
    <source>
        <dbReference type="EMBL" id="MEW9807813.1"/>
    </source>
</evidence>
<evidence type="ECO:0000256" key="5">
    <source>
        <dbReference type="ARBA" id="ARBA00022958"/>
    </source>
</evidence>
<keyword evidence="6" id="KW-0342">GTP-binding</keyword>
<dbReference type="SUPFAM" id="SSF144010">
    <property type="entry name" value="CofE-like"/>
    <property type="match status" value="1"/>
</dbReference>
<evidence type="ECO:0000313" key="10">
    <source>
        <dbReference type="Proteomes" id="UP001556196"/>
    </source>
</evidence>
<keyword evidence="1 9" id="KW-0436">Ligase</keyword>
<organism evidence="9 10">
    <name type="scientific">Mesorhizobium marinum</name>
    <dbReference type="NCBI Taxonomy" id="3228790"/>
    <lineage>
        <taxon>Bacteria</taxon>
        <taxon>Pseudomonadati</taxon>
        <taxon>Pseudomonadota</taxon>
        <taxon>Alphaproteobacteria</taxon>
        <taxon>Hyphomicrobiales</taxon>
        <taxon>Phyllobacteriaceae</taxon>
        <taxon>Mesorhizobium</taxon>
    </lineage>
</organism>
<dbReference type="InterPro" id="IPR008225">
    <property type="entry name" value="F420-0_g-glutamyl_ligase"/>
</dbReference>
<evidence type="ECO:0000256" key="4">
    <source>
        <dbReference type="ARBA" id="ARBA00022842"/>
    </source>
</evidence>
<dbReference type="Gene3D" id="3.30.1330.100">
    <property type="entry name" value="CofE-like"/>
    <property type="match status" value="1"/>
</dbReference>
<accession>A0ABV3R4X1</accession>
<dbReference type="Proteomes" id="UP001556196">
    <property type="component" value="Unassembled WGS sequence"/>
</dbReference>
<evidence type="ECO:0000256" key="1">
    <source>
        <dbReference type="ARBA" id="ARBA00022598"/>
    </source>
</evidence>